<feature type="non-terminal residue" evidence="1">
    <location>
        <position position="1"/>
    </location>
</feature>
<name>A0A0F8ZGX3_9ZZZZ</name>
<protein>
    <submittedName>
        <fullName evidence="1">Uncharacterized protein</fullName>
    </submittedName>
</protein>
<proteinExistence type="predicted"/>
<gene>
    <name evidence="1" type="ORF">LCGC14_2775090</name>
</gene>
<accession>A0A0F8ZGX3</accession>
<comment type="caution">
    <text evidence="1">The sequence shown here is derived from an EMBL/GenBank/DDBJ whole genome shotgun (WGS) entry which is preliminary data.</text>
</comment>
<dbReference type="EMBL" id="LAZR01051392">
    <property type="protein sequence ID" value="KKK85260.1"/>
    <property type="molecule type" value="Genomic_DNA"/>
</dbReference>
<reference evidence="1" key="1">
    <citation type="journal article" date="2015" name="Nature">
        <title>Complex archaea that bridge the gap between prokaryotes and eukaryotes.</title>
        <authorList>
            <person name="Spang A."/>
            <person name="Saw J.H."/>
            <person name="Jorgensen S.L."/>
            <person name="Zaremba-Niedzwiedzka K."/>
            <person name="Martijn J."/>
            <person name="Lind A.E."/>
            <person name="van Eijk R."/>
            <person name="Schleper C."/>
            <person name="Guy L."/>
            <person name="Ettema T.J."/>
        </authorList>
    </citation>
    <scope>NUCLEOTIDE SEQUENCE</scope>
</reference>
<organism evidence="1">
    <name type="scientific">marine sediment metagenome</name>
    <dbReference type="NCBI Taxonomy" id="412755"/>
    <lineage>
        <taxon>unclassified sequences</taxon>
        <taxon>metagenomes</taxon>
        <taxon>ecological metagenomes</taxon>
    </lineage>
</organism>
<evidence type="ECO:0000313" key="1">
    <source>
        <dbReference type="EMBL" id="KKK85260.1"/>
    </source>
</evidence>
<dbReference type="AlphaFoldDB" id="A0A0F8ZGX3"/>
<sequence>AIENLWEISNCKFAYGHGNRGKYPVPSEPGNAYLCGYLIPNPFNYIKFEL</sequence>